<evidence type="ECO:0000256" key="8">
    <source>
        <dbReference type="ARBA" id="ARBA00023306"/>
    </source>
</evidence>
<dbReference type="Gene3D" id="3.10.20.310">
    <property type="entry name" value="membrane protein fhac"/>
    <property type="match status" value="1"/>
</dbReference>
<dbReference type="Pfam" id="PF08478">
    <property type="entry name" value="POTRA_1"/>
    <property type="match status" value="1"/>
</dbReference>
<dbReference type="InterPro" id="IPR013685">
    <property type="entry name" value="POTRA_FtsQ_type"/>
</dbReference>
<gene>
    <name evidence="9" type="primary">ftsQ</name>
    <name evidence="11" type="ORF">B1C78_04640</name>
</gene>
<comment type="function">
    <text evidence="9">Essential cell division protein. May link together the upstream cell division proteins, which are predominantly cytoplasmic, with the downstream cell division proteins, which are predominantly periplasmic. May control correct divisome assembly.</text>
</comment>
<dbReference type="GO" id="GO:0090529">
    <property type="term" value="P:cell septum assembly"/>
    <property type="evidence" value="ECO:0007669"/>
    <property type="project" value="InterPro"/>
</dbReference>
<comment type="caution">
    <text evidence="11">The sequence shown here is derived from an EMBL/GenBank/DDBJ whole genome shotgun (WGS) entry which is preliminary data.</text>
</comment>
<keyword evidence="2 9" id="KW-1003">Cell membrane</keyword>
<dbReference type="Pfam" id="PF03799">
    <property type="entry name" value="FtsQ_DivIB_C"/>
    <property type="match status" value="1"/>
</dbReference>
<comment type="subunit">
    <text evidence="9">Part of a complex composed of FtsB, FtsL and FtsQ.</text>
</comment>
<keyword evidence="3 9" id="KW-0997">Cell inner membrane</keyword>
<dbReference type="Gene3D" id="3.40.50.11690">
    <property type="entry name" value="Cell division protein FtsQ/DivIB"/>
    <property type="match status" value="1"/>
</dbReference>
<keyword evidence="7 9" id="KW-0472">Membrane</keyword>
<keyword evidence="8 9" id="KW-0131">Cell cycle</keyword>
<dbReference type="HAMAP" id="MF_00911">
    <property type="entry name" value="FtsQ_subfam"/>
    <property type="match status" value="1"/>
</dbReference>
<evidence type="ECO:0000256" key="2">
    <source>
        <dbReference type="ARBA" id="ARBA00022475"/>
    </source>
</evidence>
<dbReference type="PANTHER" id="PTHR35851:SF1">
    <property type="entry name" value="CELL DIVISION PROTEIN FTSQ"/>
    <property type="match status" value="1"/>
</dbReference>
<evidence type="ECO:0000256" key="6">
    <source>
        <dbReference type="ARBA" id="ARBA00022989"/>
    </source>
</evidence>
<dbReference type="AlphaFoldDB" id="A0A1V3NNP3"/>
<keyword evidence="12" id="KW-1185">Reference proteome</keyword>
<comment type="subcellular location">
    <subcellularLocation>
        <location evidence="9">Cell inner membrane</location>
        <topology evidence="9">Single-pass type II membrane protein</topology>
    </subcellularLocation>
    <subcellularLocation>
        <location evidence="1">Membrane</location>
    </subcellularLocation>
    <text evidence="9">Localizes to the division septum.</text>
</comment>
<dbReference type="STRING" id="108003.B1C78_04640"/>
<keyword evidence="5 9" id="KW-0812">Transmembrane</keyword>
<name>A0A1V3NNP3_9GAMM</name>
<dbReference type="GO" id="GO:0032153">
    <property type="term" value="C:cell division site"/>
    <property type="evidence" value="ECO:0007669"/>
    <property type="project" value="UniProtKB-UniRule"/>
</dbReference>
<dbReference type="InterPro" id="IPR005548">
    <property type="entry name" value="Cell_div_FtsQ/DivIB_C"/>
</dbReference>
<dbReference type="InterPro" id="IPR034746">
    <property type="entry name" value="POTRA"/>
</dbReference>
<keyword evidence="6 9" id="KW-1133">Transmembrane helix</keyword>
<evidence type="ECO:0000256" key="9">
    <source>
        <dbReference type="HAMAP-Rule" id="MF_00911"/>
    </source>
</evidence>
<evidence type="ECO:0000313" key="12">
    <source>
        <dbReference type="Proteomes" id="UP000189462"/>
    </source>
</evidence>
<feature type="domain" description="POTRA" evidence="10">
    <location>
        <begin position="52"/>
        <end position="121"/>
    </location>
</feature>
<dbReference type="InterPro" id="IPR045335">
    <property type="entry name" value="FtsQ_C_sf"/>
</dbReference>
<evidence type="ECO:0000256" key="4">
    <source>
        <dbReference type="ARBA" id="ARBA00022618"/>
    </source>
</evidence>
<dbReference type="Proteomes" id="UP000189462">
    <property type="component" value="Unassembled WGS sequence"/>
</dbReference>
<dbReference type="PROSITE" id="PS51779">
    <property type="entry name" value="POTRA"/>
    <property type="match status" value="1"/>
</dbReference>
<protein>
    <recommendedName>
        <fullName evidence="9">Cell division protein FtsQ</fullName>
    </recommendedName>
</protein>
<reference evidence="11 12" key="1">
    <citation type="submission" date="2017-02" db="EMBL/GenBank/DDBJ databases">
        <title>Genomic diversity within the haloalkaliphilic genus Thioalkalivibrio.</title>
        <authorList>
            <person name="Ahn A.-C."/>
            <person name="Meier-Kolthoff J."/>
            <person name="Overmars L."/>
            <person name="Richter M."/>
            <person name="Woyke T."/>
            <person name="Sorokin D.Y."/>
            <person name="Muyzer G."/>
        </authorList>
    </citation>
    <scope>NUCLEOTIDE SEQUENCE [LARGE SCALE GENOMIC DNA]</scope>
    <source>
        <strain evidence="11 12">ALJD</strain>
    </source>
</reference>
<evidence type="ECO:0000259" key="10">
    <source>
        <dbReference type="PROSITE" id="PS51779"/>
    </source>
</evidence>
<evidence type="ECO:0000256" key="1">
    <source>
        <dbReference type="ARBA" id="ARBA00004370"/>
    </source>
</evidence>
<keyword evidence="4 9" id="KW-0132">Cell division</keyword>
<dbReference type="InterPro" id="IPR026579">
    <property type="entry name" value="FtsQ"/>
</dbReference>
<dbReference type="OrthoDB" id="9790370at2"/>
<dbReference type="GO" id="GO:0005886">
    <property type="term" value="C:plasma membrane"/>
    <property type="evidence" value="ECO:0007669"/>
    <property type="project" value="UniProtKB-SubCell"/>
</dbReference>
<evidence type="ECO:0000313" key="11">
    <source>
        <dbReference type="EMBL" id="OOG26488.1"/>
    </source>
</evidence>
<dbReference type="GO" id="GO:0043093">
    <property type="term" value="P:FtsZ-dependent cytokinesis"/>
    <property type="evidence" value="ECO:0007669"/>
    <property type="project" value="UniProtKB-UniRule"/>
</dbReference>
<evidence type="ECO:0000256" key="5">
    <source>
        <dbReference type="ARBA" id="ARBA00022692"/>
    </source>
</evidence>
<evidence type="ECO:0000256" key="7">
    <source>
        <dbReference type="ARBA" id="ARBA00023136"/>
    </source>
</evidence>
<comment type="similarity">
    <text evidence="9">Belongs to the FtsQ/DivIB family. FtsQ subfamily.</text>
</comment>
<dbReference type="EMBL" id="MVBK01000027">
    <property type="protein sequence ID" value="OOG26488.1"/>
    <property type="molecule type" value="Genomic_DNA"/>
</dbReference>
<evidence type="ECO:0000256" key="3">
    <source>
        <dbReference type="ARBA" id="ARBA00022519"/>
    </source>
</evidence>
<organism evidence="11 12">
    <name type="scientific">Thioalkalivibrio denitrificans</name>
    <dbReference type="NCBI Taxonomy" id="108003"/>
    <lineage>
        <taxon>Bacteria</taxon>
        <taxon>Pseudomonadati</taxon>
        <taxon>Pseudomonadota</taxon>
        <taxon>Gammaproteobacteria</taxon>
        <taxon>Chromatiales</taxon>
        <taxon>Ectothiorhodospiraceae</taxon>
        <taxon>Thioalkalivibrio</taxon>
    </lineage>
</organism>
<dbReference type="PANTHER" id="PTHR35851">
    <property type="entry name" value="CELL DIVISION PROTEIN FTSQ"/>
    <property type="match status" value="1"/>
</dbReference>
<sequence length="255" mass="28404">MARRKQSGRPAPWWQGLRLRRTLRLLFWGGVLVVSAGAIAAGVDRAMQPDTLPIRSVLIEGELRHIDRGELEEVLAPHVTGGFFSVDIGAVERAAMELPWVYGISVRRQWPDTLIVGVTEQVPVARWGDSGLVNRFGDVFEPSPQTLPQGLPELAGGAGRQRTLMRRYLSVQARLADVGLEVTGVREDARQAWRIELADGARILMGRDTGADHLERLLRVYPRVAAHRDEAIRTMDLRYTNGIAVAWDEPARVTH</sequence>
<proteinExistence type="inferred from homology"/>
<accession>A0A1V3NNP3</accession>